<gene>
    <name evidence="1" type="ORF">TGDOM2_200110</name>
</gene>
<dbReference type="AlphaFoldDB" id="A0A086JBF4"/>
<proteinExistence type="predicted"/>
<evidence type="ECO:0000313" key="1">
    <source>
        <dbReference type="EMBL" id="KFG29472.1"/>
    </source>
</evidence>
<comment type="caution">
    <text evidence="1">The sequence shown here is derived from an EMBL/GenBank/DDBJ whole genome shotgun (WGS) entry which is preliminary data.</text>
</comment>
<protein>
    <submittedName>
        <fullName evidence="1">Uncharacterized protein</fullName>
    </submittedName>
</protein>
<reference evidence="1 2" key="1">
    <citation type="submission" date="2014-02" db="EMBL/GenBank/DDBJ databases">
        <authorList>
            <person name="Sibley D."/>
            <person name="Venepally P."/>
            <person name="Karamycheva S."/>
            <person name="Hadjithomas M."/>
            <person name="Khan A."/>
            <person name="Brunk B."/>
            <person name="Roos D."/>
            <person name="Caler E."/>
            <person name="Lorenzi H."/>
        </authorList>
    </citation>
    <scope>NUCLEOTIDE SEQUENCE [LARGE SCALE GENOMIC DNA]</scope>
    <source>
        <strain evidence="1 2">GAB2-2007-GAL-DOM2</strain>
    </source>
</reference>
<accession>A0A086JBF4</accession>
<dbReference type="Proteomes" id="UP000028837">
    <property type="component" value="Unassembled WGS sequence"/>
</dbReference>
<dbReference type="VEuPathDB" id="ToxoDB:TGDOM2_200110"/>
<sequence>MVLKENLRVKQVHQGENPMDIGYQPGNVWSVGSEVDVSCCVFAERAVKPAEISGTVRECRHAPAGNSCNADCLSSPTVHVIIFLTTTTEGGVCQMAKAKYVGRRQEAICLQAALGEMLSEITNPL</sequence>
<name>A0A086JBF4_TOXGO</name>
<organism evidence="1 2">
    <name type="scientific">Toxoplasma gondii GAB2-2007-GAL-DOM2</name>
    <dbReference type="NCBI Taxonomy" id="1130820"/>
    <lineage>
        <taxon>Eukaryota</taxon>
        <taxon>Sar</taxon>
        <taxon>Alveolata</taxon>
        <taxon>Apicomplexa</taxon>
        <taxon>Conoidasida</taxon>
        <taxon>Coccidia</taxon>
        <taxon>Eucoccidiorida</taxon>
        <taxon>Eimeriorina</taxon>
        <taxon>Sarcocystidae</taxon>
        <taxon>Toxoplasma</taxon>
    </lineage>
</organism>
<evidence type="ECO:0000313" key="2">
    <source>
        <dbReference type="Proteomes" id="UP000028837"/>
    </source>
</evidence>
<dbReference type="EMBL" id="AHZU02001731">
    <property type="protein sequence ID" value="KFG29472.1"/>
    <property type="molecule type" value="Genomic_DNA"/>
</dbReference>